<evidence type="ECO:0000256" key="1">
    <source>
        <dbReference type="SAM" id="Phobius"/>
    </source>
</evidence>
<feature type="transmembrane region" description="Helical" evidence="1">
    <location>
        <begin position="21"/>
        <end position="38"/>
    </location>
</feature>
<keyword evidence="1" id="KW-0812">Transmembrane</keyword>
<evidence type="ECO:0000313" key="3">
    <source>
        <dbReference type="Proteomes" id="UP000291116"/>
    </source>
</evidence>
<accession>A0A448Z2Y9</accession>
<evidence type="ECO:0000313" key="2">
    <source>
        <dbReference type="EMBL" id="VEU36423.1"/>
    </source>
</evidence>
<protein>
    <submittedName>
        <fullName evidence="2">Uncharacterized protein</fullName>
    </submittedName>
</protein>
<dbReference type="EMBL" id="CAACVS010000089">
    <property type="protein sequence ID" value="VEU36423.1"/>
    <property type="molecule type" value="Genomic_DNA"/>
</dbReference>
<dbReference type="Proteomes" id="UP000291116">
    <property type="component" value="Unassembled WGS sequence"/>
</dbReference>
<name>A0A448Z2Y9_9STRA</name>
<organism evidence="2 3">
    <name type="scientific">Pseudo-nitzschia multistriata</name>
    <dbReference type="NCBI Taxonomy" id="183589"/>
    <lineage>
        <taxon>Eukaryota</taxon>
        <taxon>Sar</taxon>
        <taxon>Stramenopiles</taxon>
        <taxon>Ochrophyta</taxon>
        <taxon>Bacillariophyta</taxon>
        <taxon>Bacillariophyceae</taxon>
        <taxon>Bacillariophycidae</taxon>
        <taxon>Bacillariales</taxon>
        <taxon>Bacillariaceae</taxon>
        <taxon>Pseudo-nitzschia</taxon>
    </lineage>
</organism>
<dbReference type="OrthoDB" id="189357at2759"/>
<gene>
    <name evidence="2" type="ORF">PSNMU_V1.4_AUG-EV-PASAV3_0031790</name>
</gene>
<proteinExistence type="predicted"/>
<keyword evidence="3" id="KW-1185">Reference proteome</keyword>
<sequence>MMELFTSVGSIAKRRCSNREVVVSIAYLVFALCIFVLSKEFHLLNGTAEISGVFDDAIKDRSKNLTKSYELDYESCKASGVDSLVPENWCLDSNNVPRYVGKEDWPPRNIHRYTHGGYEKCLGNKTLVFIGDSRVRYQFMSLASYLQSKEFMKCEDYSMIAEAKNITFSPDPKCFLVNERFLNISWNQWYEDTTAEFPGSLCDCYRSNKKGFKPDSTFENRFFKKPTPFGEITLVYIQNFLDDVTMNKHFPPFTSFEPNPQRCKPGNCLDRTIGFQGNLSAILWNIVPKFNPTHVFANSGWTFVDYSCEVRDFSRHYPGIKSYLISHPSMLEKVYNPSLEFDATKLQCDSDLIDRTAMTKNVPKNWYWDRAHVLSILNEEWNHLLVGKICPIKTYY</sequence>
<reference evidence="2 3" key="1">
    <citation type="submission" date="2019-01" db="EMBL/GenBank/DDBJ databases">
        <authorList>
            <person name="Ferrante I. M."/>
        </authorList>
    </citation>
    <scope>NUCLEOTIDE SEQUENCE [LARGE SCALE GENOMIC DNA]</scope>
    <source>
        <strain evidence="2 3">B856</strain>
    </source>
</reference>
<keyword evidence="1" id="KW-0472">Membrane</keyword>
<dbReference type="AlphaFoldDB" id="A0A448Z2Y9"/>
<keyword evidence="1" id="KW-1133">Transmembrane helix</keyword>